<dbReference type="AlphaFoldDB" id="A0AAW9CNS9"/>
<name>A0AAW9CNS9_BURTH</name>
<dbReference type="EMBL" id="QXCT01000001">
    <property type="protein sequence ID" value="MDW9252037.1"/>
    <property type="molecule type" value="Genomic_DNA"/>
</dbReference>
<sequence>MPATACARRAPGRRRHRASRSRMSGCAPCATLGAAAVAPNRSRAPNLPSRPAAIPAPGASLPAALLSFVNIPASGCAAT</sequence>
<protein>
    <submittedName>
        <fullName evidence="2">Uncharacterized protein</fullName>
    </submittedName>
</protein>
<feature type="compositionally biased region" description="Basic residues" evidence="1">
    <location>
        <begin position="10"/>
        <end position="20"/>
    </location>
</feature>
<comment type="caution">
    <text evidence="2">The sequence shown here is derived from an EMBL/GenBank/DDBJ whole genome shotgun (WGS) entry which is preliminary data.</text>
</comment>
<organism evidence="2 3">
    <name type="scientific">Burkholderia thailandensis</name>
    <dbReference type="NCBI Taxonomy" id="57975"/>
    <lineage>
        <taxon>Bacteria</taxon>
        <taxon>Pseudomonadati</taxon>
        <taxon>Pseudomonadota</taxon>
        <taxon>Betaproteobacteria</taxon>
        <taxon>Burkholderiales</taxon>
        <taxon>Burkholderiaceae</taxon>
        <taxon>Burkholderia</taxon>
        <taxon>pseudomallei group</taxon>
    </lineage>
</organism>
<reference evidence="2" key="1">
    <citation type="submission" date="2018-08" db="EMBL/GenBank/DDBJ databases">
        <title>Identification of Burkholderia cepacia strains that express a Burkholderia pseudomallei-like capsular polysaccharide.</title>
        <authorList>
            <person name="Burtnick M.N."/>
            <person name="Vongsouvath M."/>
            <person name="Newton P."/>
            <person name="Wuthiekanun V."/>
            <person name="Limmathurotsakul D."/>
            <person name="Brett P.J."/>
            <person name="Chantratita N."/>
            <person name="Dance D.A."/>
        </authorList>
    </citation>
    <scope>NUCLEOTIDE SEQUENCE</scope>
    <source>
        <strain evidence="2">SBXCC001</strain>
    </source>
</reference>
<accession>A0AAW9CNS9</accession>
<gene>
    <name evidence="2" type="ORF">C7S16_6484</name>
</gene>
<proteinExistence type="predicted"/>
<evidence type="ECO:0000313" key="3">
    <source>
        <dbReference type="Proteomes" id="UP001272137"/>
    </source>
</evidence>
<evidence type="ECO:0000256" key="1">
    <source>
        <dbReference type="SAM" id="MobiDB-lite"/>
    </source>
</evidence>
<dbReference type="Proteomes" id="UP001272137">
    <property type="component" value="Unassembled WGS sequence"/>
</dbReference>
<feature type="region of interest" description="Disordered" evidence="1">
    <location>
        <begin position="1"/>
        <end position="23"/>
    </location>
</feature>
<evidence type="ECO:0000313" key="2">
    <source>
        <dbReference type="EMBL" id="MDW9252037.1"/>
    </source>
</evidence>